<feature type="compositionally biased region" description="Polar residues" evidence="9">
    <location>
        <begin position="209"/>
        <end position="218"/>
    </location>
</feature>
<comment type="catalytic activity">
    <reaction evidence="1 8">
        <text>Endonucleolytic cleavage to 5'-phosphomonoester.</text>
        <dbReference type="EC" id="3.1.26.3"/>
    </reaction>
</comment>
<keyword evidence="8" id="KW-0698">rRNA processing</keyword>
<keyword evidence="8" id="KW-0460">Magnesium</keyword>
<dbReference type="Pfam" id="PF14622">
    <property type="entry name" value="Ribonucleas_3_3"/>
    <property type="match status" value="1"/>
</dbReference>
<comment type="cofactor">
    <cofactor evidence="8">
        <name>Mg(2+)</name>
        <dbReference type="ChEBI" id="CHEBI:18420"/>
    </cofactor>
</comment>
<keyword evidence="13" id="KW-1185">Reference proteome</keyword>
<evidence type="ECO:0000256" key="1">
    <source>
        <dbReference type="ARBA" id="ARBA00000109"/>
    </source>
</evidence>
<keyword evidence="8" id="KW-0819">tRNA processing</keyword>
<dbReference type="EC" id="3.1.26.3" evidence="8"/>
<organism evidence="12 13">
    <name type="scientific">Alistipes ihumii AP11</name>
    <dbReference type="NCBI Taxonomy" id="1211813"/>
    <lineage>
        <taxon>Bacteria</taxon>
        <taxon>Pseudomonadati</taxon>
        <taxon>Bacteroidota</taxon>
        <taxon>Bacteroidia</taxon>
        <taxon>Bacteroidales</taxon>
        <taxon>Rikenellaceae</taxon>
        <taxon>Alistipes</taxon>
    </lineage>
</organism>
<dbReference type="InterPro" id="IPR011907">
    <property type="entry name" value="RNase_III"/>
</dbReference>
<feature type="domain" description="RNase III" evidence="11">
    <location>
        <begin position="20"/>
        <end position="145"/>
    </location>
</feature>
<comment type="similarity">
    <text evidence="2">Belongs to the ribonuclease III family.</text>
</comment>
<dbReference type="SMART" id="SM00358">
    <property type="entry name" value="DSRM"/>
    <property type="match status" value="1"/>
</dbReference>
<protein>
    <recommendedName>
        <fullName evidence="8">Ribonuclease 3</fullName>
        <ecNumber evidence="8">3.1.26.3</ecNumber>
    </recommendedName>
    <alternativeName>
        <fullName evidence="8">Ribonuclease III</fullName>
        <shortName evidence="8">RNase III</shortName>
    </alternativeName>
</protein>
<dbReference type="PROSITE" id="PS00517">
    <property type="entry name" value="RNASE_3_1"/>
    <property type="match status" value="1"/>
</dbReference>
<feature type="region of interest" description="Disordered" evidence="9">
    <location>
        <begin position="209"/>
        <end position="232"/>
    </location>
</feature>
<dbReference type="PANTHER" id="PTHR11207">
    <property type="entry name" value="RIBONUCLEASE III"/>
    <property type="match status" value="1"/>
</dbReference>
<dbReference type="Gene3D" id="3.30.160.20">
    <property type="match status" value="1"/>
</dbReference>
<dbReference type="Proteomes" id="UP001059295">
    <property type="component" value="Chromosome"/>
</dbReference>
<keyword evidence="7 8" id="KW-0694">RNA-binding</keyword>
<keyword evidence="5 8" id="KW-0255">Endonuclease</keyword>
<dbReference type="Pfam" id="PF00035">
    <property type="entry name" value="dsrm"/>
    <property type="match status" value="1"/>
</dbReference>
<dbReference type="GO" id="GO:0004525">
    <property type="term" value="F:ribonuclease III activity"/>
    <property type="evidence" value="ECO:0007669"/>
    <property type="project" value="UniProtKB-EC"/>
</dbReference>
<sequence>MLDRIRLYWKLHHSRDKAYYKALDGIFGVCPNNIELYKLALIHRSASLFLDDGTPINNERLEFLGDAVLESIVSDYLFIEFPEQNEGFLTKLRSRIVSRASLNKLAVRIGLDRHIITQGNYSSQQKNLYGDALEAMVGALYLDKGYDFTNRLIINHLLNRYIDLVDMTEQETDFKSRLIEWSQKNKRALSFDTVPSPLYTQKIPHFHTSVSIDGQPTGTGEGHSKKSSEQKAALSALIRLRETGEHGTAEHIEE</sequence>
<evidence type="ECO:0000259" key="10">
    <source>
        <dbReference type="PROSITE" id="PS50137"/>
    </source>
</evidence>
<keyword evidence="8" id="KW-0479">Metal-binding</keyword>
<accession>A0ABY5UZ75</accession>
<feature type="binding site" evidence="8">
    <location>
        <position position="131"/>
    </location>
    <ligand>
        <name>Mg(2+)</name>
        <dbReference type="ChEBI" id="CHEBI:18420"/>
    </ligand>
</feature>
<evidence type="ECO:0000256" key="3">
    <source>
        <dbReference type="ARBA" id="ARBA00022664"/>
    </source>
</evidence>
<dbReference type="NCBIfam" id="TIGR02191">
    <property type="entry name" value="RNaseIII"/>
    <property type="match status" value="1"/>
</dbReference>
<keyword evidence="8" id="KW-0963">Cytoplasm</keyword>
<comment type="subunit">
    <text evidence="8">Homodimer.</text>
</comment>
<feature type="active site" evidence="8">
    <location>
        <position position="66"/>
    </location>
</feature>
<dbReference type="PROSITE" id="PS50142">
    <property type="entry name" value="RNASE_3_2"/>
    <property type="match status" value="1"/>
</dbReference>
<dbReference type="InterPro" id="IPR000999">
    <property type="entry name" value="RNase_III_dom"/>
</dbReference>
<comment type="function">
    <text evidence="8">Digests double-stranded RNA. Involved in the processing of primary rRNA transcript to yield the immediate precursors to the large and small rRNAs (23S and 16S). Processes some mRNAs, and tRNAs when they are encoded in the rRNA operon. Processes pre-crRNA and tracrRNA of type II CRISPR loci if present in the organism.</text>
</comment>
<feature type="binding site" evidence="8">
    <location>
        <position position="62"/>
    </location>
    <ligand>
        <name>Mg(2+)</name>
        <dbReference type="ChEBI" id="CHEBI:18420"/>
    </ligand>
</feature>
<dbReference type="InterPro" id="IPR014720">
    <property type="entry name" value="dsRBD_dom"/>
</dbReference>
<keyword evidence="4 8" id="KW-0540">Nuclease</keyword>
<keyword evidence="3 8" id="KW-0507">mRNA processing</keyword>
<dbReference type="SUPFAM" id="SSF54768">
    <property type="entry name" value="dsRNA-binding domain-like"/>
    <property type="match status" value="1"/>
</dbReference>
<name>A0ABY5UZ75_9BACT</name>
<evidence type="ECO:0000256" key="6">
    <source>
        <dbReference type="ARBA" id="ARBA00022801"/>
    </source>
</evidence>
<comment type="subcellular location">
    <subcellularLocation>
        <location evidence="8">Cytoplasm</location>
    </subcellularLocation>
</comment>
<dbReference type="HAMAP" id="MF_00104">
    <property type="entry name" value="RNase_III"/>
    <property type="match status" value="1"/>
</dbReference>
<gene>
    <name evidence="8 12" type="primary">rnc</name>
    <name evidence="12" type="ORF">NQ491_07595</name>
</gene>
<feature type="domain" description="DRBM" evidence="10">
    <location>
        <begin position="173"/>
        <end position="242"/>
    </location>
</feature>
<feature type="active site" evidence="8">
    <location>
        <position position="134"/>
    </location>
</feature>
<dbReference type="PANTHER" id="PTHR11207:SF0">
    <property type="entry name" value="RIBONUCLEASE 3"/>
    <property type="match status" value="1"/>
</dbReference>
<dbReference type="EMBL" id="CP102294">
    <property type="protein sequence ID" value="UWN56521.1"/>
    <property type="molecule type" value="Genomic_DNA"/>
</dbReference>
<reference evidence="12" key="1">
    <citation type="journal article" date="2022" name="Cell">
        <title>Design, construction, and in vivo augmentation of a complex gut microbiome.</title>
        <authorList>
            <person name="Cheng A.G."/>
            <person name="Ho P.Y."/>
            <person name="Aranda-Diaz A."/>
            <person name="Jain S."/>
            <person name="Yu F.B."/>
            <person name="Meng X."/>
            <person name="Wang M."/>
            <person name="Iakiviak M."/>
            <person name="Nagashima K."/>
            <person name="Zhao A."/>
            <person name="Murugkar P."/>
            <person name="Patil A."/>
            <person name="Atabakhsh K."/>
            <person name="Weakley A."/>
            <person name="Yan J."/>
            <person name="Brumbaugh A.R."/>
            <person name="Higginbottom S."/>
            <person name="Dimas A."/>
            <person name="Shiver A.L."/>
            <person name="Deutschbauer A."/>
            <person name="Neff N."/>
            <person name="Sonnenburg J.L."/>
            <person name="Huang K.C."/>
            <person name="Fischbach M.A."/>
        </authorList>
    </citation>
    <scope>NUCLEOTIDE SEQUENCE</scope>
    <source>
        <strain evidence="12">AP11</strain>
    </source>
</reference>
<evidence type="ECO:0000313" key="12">
    <source>
        <dbReference type="EMBL" id="UWN56521.1"/>
    </source>
</evidence>
<dbReference type="SMART" id="SM00535">
    <property type="entry name" value="RIBOc"/>
    <property type="match status" value="1"/>
</dbReference>
<evidence type="ECO:0000313" key="13">
    <source>
        <dbReference type="Proteomes" id="UP001059295"/>
    </source>
</evidence>
<dbReference type="RefSeq" id="WP_232423215.1">
    <property type="nucleotide sequence ID" value="NZ_CAPH01000018.1"/>
</dbReference>
<dbReference type="SUPFAM" id="SSF69065">
    <property type="entry name" value="RNase III domain-like"/>
    <property type="match status" value="1"/>
</dbReference>
<evidence type="ECO:0000256" key="8">
    <source>
        <dbReference type="HAMAP-Rule" id="MF_00104"/>
    </source>
</evidence>
<dbReference type="CDD" id="cd00593">
    <property type="entry name" value="RIBOc"/>
    <property type="match status" value="1"/>
</dbReference>
<evidence type="ECO:0000259" key="11">
    <source>
        <dbReference type="PROSITE" id="PS50142"/>
    </source>
</evidence>
<keyword evidence="8" id="KW-0699">rRNA-binding</keyword>
<dbReference type="PROSITE" id="PS50137">
    <property type="entry name" value="DS_RBD"/>
    <property type="match status" value="1"/>
</dbReference>
<dbReference type="Gene3D" id="1.10.1520.10">
    <property type="entry name" value="Ribonuclease III domain"/>
    <property type="match status" value="1"/>
</dbReference>
<dbReference type="GeneID" id="82891587"/>
<evidence type="ECO:0000256" key="9">
    <source>
        <dbReference type="SAM" id="MobiDB-lite"/>
    </source>
</evidence>
<proteinExistence type="inferred from homology"/>
<evidence type="ECO:0000256" key="4">
    <source>
        <dbReference type="ARBA" id="ARBA00022722"/>
    </source>
</evidence>
<evidence type="ECO:0000256" key="5">
    <source>
        <dbReference type="ARBA" id="ARBA00022759"/>
    </source>
</evidence>
<evidence type="ECO:0000256" key="7">
    <source>
        <dbReference type="ARBA" id="ARBA00022884"/>
    </source>
</evidence>
<evidence type="ECO:0000256" key="2">
    <source>
        <dbReference type="ARBA" id="ARBA00010183"/>
    </source>
</evidence>
<keyword evidence="6 8" id="KW-0378">Hydrolase</keyword>
<feature type="binding site" evidence="8">
    <location>
        <position position="134"/>
    </location>
    <ligand>
        <name>Mg(2+)</name>
        <dbReference type="ChEBI" id="CHEBI:18420"/>
    </ligand>
</feature>
<dbReference type="CDD" id="cd10845">
    <property type="entry name" value="DSRM_RNAse_III_family"/>
    <property type="match status" value="1"/>
</dbReference>
<dbReference type="InterPro" id="IPR036389">
    <property type="entry name" value="RNase_III_sf"/>
</dbReference>